<proteinExistence type="predicted"/>
<evidence type="ECO:0000256" key="3">
    <source>
        <dbReference type="ARBA" id="ARBA00023163"/>
    </source>
</evidence>
<dbReference type="OrthoDB" id="9789891at2"/>
<sequence length="336" mass="37125">MAKENNITISDIANMSGVSIATISRILNNKGNVKEETRKKVMDVIQAVDTNGALLGKFKKHGGNLIIAVVTNDANPLISPFINGVNTCANSKGYHVLQYNCFNNAYDRIEFEYMIKELPVAGFIFQQIVGGNELTDFIAARFPTVVSFEQYQTENISSVGIDDYAAVKSAVEYLITLGRKKIALLNGDLSMPFTVRREQGFLDALKQADIPIRPEYITYISVSDFNYNLARNAARQILSLPDPPDAFFAITDTFAAAVLKEAKHLGISVPQELAIIGFDNTDVSTMTDPAITTVNQPCYEIGYQSCNILIDKINDPSLASRQVWVNSEFIVRDSTR</sequence>
<dbReference type="CDD" id="cd01392">
    <property type="entry name" value="HTH_LacI"/>
    <property type="match status" value="1"/>
</dbReference>
<dbReference type="AlphaFoldDB" id="A0A136Q969"/>
<dbReference type="PANTHER" id="PTHR30146">
    <property type="entry name" value="LACI-RELATED TRANSCRIPTIONAL REPRESSOR"/>
    <property type="match status" value="1"/>
</dbReference>
<dbReference type="PROSITE" id="PS50943">
    <property type="entry name" value="HTH_CROC1"/>
    <property type="match status" value="1"/>
</dbReference>
<evidence type="ECO:0000259" key="5">
    <source>
        <dbReference type="PROSITE" id="PS50943"/>
    </source>
</evidence>
<dbReference type="GO" id="GO:0003700">
    <property type="term" value="F:DNA-binding transcription factor activity"/>
    <property type="evidence" value="ECO:0007669"/>
    <property type="project" value="TreeGrafter"/>
</dbReference>
<dbReference type="STRING" id="626937.HMPREF3293_00040"/>
<keyword evidence="3" id="KW-0804">Transcription</keyword>
<dbReference type="KEGG" id="cmiu:B1H56_13275"/>
<evidence type="ECO:0000313" key="6">
    <source>
        <dbReference type="EMBL" id="KXK67116.1"/>
    </source>
</evidence>
<dbReference type="Pfam" id="PF00356">
    <property type="entry name" value="LacI"/>
    <property type="match status" value="1"/>
</dbReference>
<comment type="caution">
    <text evidence="6">The sequence shown here is derived from an EMBL/GenBank/DDBJ whole genome shotgun (WGS) entry which is preliminary data.</text>
</comment>
<dbReference type="EMBL" id="LSZW01000002">
    <property type="protein sequence ID" value="KXK67116.1"/>
    <property type="molecule type" value="Genomic_DNA"/>
</dbReference>
<dbReference type="PROSITE" id="PS50932">
    <property type="entry name" value="HTH_LACI_2"/>
    <property type="match status" value="1"/>
</dbReference>
<dbReference type="PROSITE" id="PS00356">
    <property type="entry name" value="HTH_LACI_1"/>
    <property type="match status" value="1"/>
</dbReference>
<keyword evidence="2" id="KW-0238">DNA-binding</keyword>
<dbReference type="RefSeq" id="WP_066523337.1">
    <property type="nucleotide sequence ID" value="NZ_CABMOF010000016.1"/>
</dbReference>
<keyword evidence="7" id="KW-1185">Reference proteome</keyword>
<feature type="domain" description="HTH lacI-type" evidence="4">
    <location>
        <begin position="7"/>
        <end position="47"/>
    </location>
</feature>
<dbReference type="PANTHER" id="PTHR30146:SF154">
    <property type="entry name" value="TRANSCRIPTION REGULATOR, MEMBER OF GALR FAMILY"/>
    <property type="match status" value="1"/>
</dbReference>
<evidence type="ECO:0000259" key="4">
    <source>
        <dbReference type="PROSITE" id="PS50932"/>
    </source>
</evidence>
<evidence type="ECO:0000313" key="7">
    <source>
        <dbReference type="Proteomes" id="UP000070366"/>
    </source>
</evidence>
<dbReference type="Proteomes" id="UP000070366">
    <property type="component" value="Unassembled WGS sequence"/>
</dbReference>
<accession>A0A136Q969</accession>
<feature type="domain" description="HTH cro/C1-type" evidence="5">
    <location>
        <begin position="3"/>
        <end position="51"/>
    </location>
</feature>
<dbReference type="SMART" id="SM00354">
    <property type="entry name" value="HTH_LACI"/>
    <property type="match status" value="1"/>
</dbReference>
<dbReference type="InterPro" id="IPR001387">
    <property type="entry name" value="Cro/C1-type_HTH"/>
</dbReference>
<dbReference type="Gene3D" id="1.10.260.40">
    <property type="entry name" value="lambda repressor-like DNA-binding domains"/>
    <property type="match status" value="1"/>
</dbReference>
<dbReference type="InterPro" id="IPR028082">
    <property type="entry name" value="Peripla_BP_I"/>
</dbReference>
<dbReference type="Gene3D" id="3.40.50.2300">
    <property type="match status" value="2"/>
</dbReference>
<gene>
    <name evidence="6" type="ORF">HMPREF3293_00040</name>
</gene>
<dbReference type="InterPro" id="IPR000843">
    <property type="entry name" value="HTH_LacI"/>
</dbReference>
<protein>
    <submittedName>
        <fullName evidence="6">Transcriptional regulator, LacI family</fullName>
    </submittedName>
</protein>
<dbReference type="GO" id="GO:0000976">
    <property type="term" value="F:transcription cis-regulatory region binding"/>
    <property type="evidence" value="ECO:0007669"/>
    <property type="project" value="TreeGrafter"/>
</dbReference>
<dbReference type="InterPro" id="IPR046335">
    <property type="entry name" value="LacI/GalR-like_sensor"/>
</dbReference>
<dbReference type="Pfam" id="PF13377">
    <property type="entry name" value="Peripla_BP_3"/>
    <property type="match status" value="1"/>
</dbReference>
<evidence type="ECO:0000256" key="1">
    <source>
        <dbReference type="ARBA" id="ARBA00023015"/>
    </source>
</evidence>
<dbReference type="PRINTS" id="PR00036">
    <property type="entry name" value="HTHLACI"/>
</dbReference>
<dbReference type="SUPFAM" id="SSF47413">
    <property type="entry name" value="lambda repressor-like DNA-binding domains"/>
    <property type="match status" value="1"/>
</dbReference>
<keyword evidence="1" id="KW-0805">Transcription regulation</keyword>
<organism evidence="6 7">
    <name type="scientific">Christensenella minuta</name>
    <dbReference type="NCBI Taxonomy" id="626937"/>
    <lineage>
        <taxon>Bacteria</taxon>
        <taxon>Bacillati</taxon>
        <taxon>Bacillota</taxon>
        <taxon>Clostridia</taxon>
        <taxon>Christensenellales</taxon>
        <taxon>Christensenellaceae</taxon>
        <taxon>Christensenella</taxon>
    </lineage>
</organism>
<reference evidence="6 7" key="1">
    <citation type="submission" date="2016-02" db="EMBL/GenBank/DDBJ databases">
        <authorList>
            <person name="Wen L."/>
            <person name="He K."/>
            <person name="Yang H."/>
        </authorList>
    </citation>
    <scope>NUCLEOTIDE SEQUENCE [LARGE SCALE GENOMIC DNA]</scope>
    <source>
        <strain evidence="6 7">DSM 22607</strain>
    </source>
</reference>
<dbReference type="InterPro" id="IPR010982">
    <property type="entry name" value="Lambda_DNA-bd_dom_sf"/>
</dbReference>
<dbReference type="SUPFAM" id="SSF53822">
    <property type="entry name" value="Periplasmic binding protein-like I"/>
    <property type="match status" value="1"/>
</dbReference>
<evidence type="ECO:0000256" key="2">
    <source>
        <dbReference type="ARBA" id="ARBA00023125"/>
    </source>
</evidence>
<name>A0A136Q969_9FIRM</name>